<dbReference type="InterPro" id="IPR013268">
    <property type="entry name" value="UTP16"/>
</dbReference>
<protein>
    <recommendedName>
        <fullName evidence="4">DUF155 domain-containing protein</fullName>
    </recommendedName>
</protein>
<dbReference type="GeneID" id="63767048"/>
<dbReference type="GO" id="GO:0005739">
    <property type="term" value="C:mitochondrion"/>
    <property type="evidence" value="ECO:0007669"/>
    <property type="project" value="UniProtKB-ARBA"/>
</dbReference>
<evidence type="ECO:0000256" key="2">
    <source>
        <dbReference type="SAM" id="MobiDB-lite"/>
    </source>
</evidence>
<evidence type="ECO:0000313" key="5">
    <source>
        <dbReference type="EMBL" id="OJJ58927.1"/>
    </source>
</evidence>
<accession>A0A1L9THM4</accession>
<keyword evidence="3" id="KW-1133">Transmembrane helix</keyword>
<feature type="compositionally biased region" description="Polar residues" evidence="2">
    <location>
        <begin position="391"/>
        <end position="410"/>
    </location>
</feature>
<dbReference type="GO" id="GO:0006364">
    <property type="term" value="P:rRNA processing"/>
    <property type="evidence" value="ECO:0007669"/>
    <property type="project" value="InterPro"/>
</dbReference>
<organism evidence="5 6">
    <name type="scientific">Aspergillus sydowii CBS 593.65</name>
    <dbReference type="NCBI Taxonomy" id="1036612"/>
    <lineage>
        <taxon>Eukaryota</taxon>
        <taxon>Fungi</taxon>
        <taxon>Dikarya</taxon>
        <taxon>Ascomycota</taxon>
        <taxon>Pezizomycotina</taxon>
        <taxon>Eurotiomycetes</taxon>
        <taxon>Eurotiomycetidae</taxon>
        <taxon>Eurotiales</taxon>
        <taxon>Aspergillaceae</taxon>
        <taxon>Aspergillus</taxon>
        <taxon>Aspergillus subgen. Nidulantes</taxon>
    </lineage>
</organism>
<dbReference type="Pfam" id="PF08297">
    <property type="entry name" value="U3_snoRNA_assoc"/>
    <property type="match status" value="1"/>
</dbReference>
<reference evidence="6" key="1">
    <citation type="journal article" date="2017" name="Genome Biol.">
        <title>Comparative genomics reveals high biological diversity and specific adaptations in the industrially and medically important fungal genus Aspergillus.</title>
        <authorList>
            <person name="de Vries R.P."/>
            <person name="Riley R."/>
            <person name="Wiebenga A."/>
            <person name="Aguilar-Osorio G."/>
            <person name="Amillis S."/>
            <person name="Uchima C.A."/>
            <person name="Anderluh G."/>
            <person name="Asadollahi M."/>
            <person name="Askin M."/>
            <person name="Barry K."/>
            <person name="Battaglia E."/>
            <person name="Bayram O."/>
            <person name="Benocci T."/>
            <person name="Braus-Stromeyer S.A."/>
            <person name="Caldana C."/>
            <person name="Canovas D."/>
            <person name="Cerqueira G.C."/>
            <person name="Chen F."/>
            <person name="Chen W."/>
            <person name="Choi C."/>
            <person name="Clum A."/>
            <person name="Dos Santos R.A."/>
            <person name="Damasio A.R."/>
            <person name="Diallinas G."/>
            <person name="Emri T."/>
            <person name="Fekete E."/>
            <person name="Flipphi M."/>
            <person name="Freyberg S."/>
            <person name="Gallo A."/>
            <person name="Gournas C."/>
            <person name="Habgood R."/>
            <person name="Hainaut M."/>
            <person name="Harispe M.L."/>
            <person name="Henrissat B."/>
            <person name="Hilden K.S."/>
            <person name="Hope R."/>
            <person name="Hossain A."/>
            <person name="Karabika E."/>
            <person name="Karaffa L."/>
            <person name="Karanyi Z."/>
            <person name="Krasevec N."/>
            <person name="Kuo A."/>
            <person name="Kusch H."/>
            <person name="LaButti K."/>
            <person name="Lagendijk E.L."/>
            <person name="Lapidus A."/>
            <person name="Levasseur A."/>
            <person name="Lindquist E."/>
            <person name="Lipzen A."/>
            <person name="Logrieco A.F."/>
            <person name="MacCabe A."/>
            <person name="Maekelae M.R."/>
            <person name="Malavazi I."/>
            <person name="Melin P."/>
            <person name="Meyer V."/>
            <person name="Mielnichuk N."/>
            <person name="Miskei M."/>
            <person name="Molnar A.P."/>
            <person name="Mule G."/>
            <person name="Ngan C.Y."/>
            <person name="Orejas M."/>
            <person name="Orosz E."/>
            <person name="Ouedraogo J.P."/>
            <person name="Overkamp K.M."/>
            <person name="Park H.-S."/>
            <person name="Perrone G."/>
            <person name="Piumi F."/>
            <person name="Punt P.J."/>
            <person name="Ram A.F."/>
            <person name="Ramon A."/>
            <person name="Rauscher S."/>
            <person name="Record E."/>
            <person name="Riano-Pachon D.M."/>
            <person name="Robert V."/>
            <person name="Roehrig J."/>
            <person name="Ruller R."/>
            <person name="Salamov A."/>
            <person name="Salih N.S."/>
            <person name="Samson R.A."/>
            <person name="Sandor E."/>
            <person name="Sanguinetti M."/>
            <person name="Schuetze T."/>
            <person name="Sepcic K."/>
            <person name="Shelest E."/>
            <person name="Sherlock G."/>
            <person name="Sophianopoulou V."/>
            <person name="Squina F.M."/>
            <person name="Sun H."/>
            <person name="Susca A."/>
            <person name="Todd R.B."/>
            <person name="Tsang A."/>
            <person name="Unkles S.E."/>
            <person name="van de Wiele N."/>
            <person name="van Rossen-Uffink D."/>
            <person name="Oliveira J.V."/>
            <person name="Vesth T.C."/>
            <person name="Visser J."/>
            <person name="Yu J.-H."/>
            <person name="Zhou M."/>
            <person name="Andersen M.R."/>
            <person name="Archer D.B."/>
            <person name="Baker S.E."/>
            <person name="Benoit I."/>
            <person name="Brakhage A.A."/>
            <person name="Braus G.H."/>
            <person name="Fischer R."/>
            <person name="Frisvad J.C."/>
            <person name="Goldman G.H."/>
            <person name="Houbraken J."/>
            <person name="Oakley B."/>
            <person name="Pocsi I."/>
            <person name="Scazzocchio C."/>
            <person name="Seiboth B."/>
            <person name="vanKuyk P.A."/>
            <person name="Wortman J."/>
            <person name="Dyer P.S."/>
            <person name="Grigoriev I.V."/>
        </authorList>
    </citation>
    <scope>NUCLEOTIDE SEQUENCE [LARGE SCALE GENOMIC DNA]</scope>
    <source>
        <strain evidence="6">CBS 593.65</strain>
    </source>
</reference>
<keyword evidence="3" id="KW-0812">Transmembrane</keyword>
<dbReference type="VEuPathDB" id="FungiDB:ASPSYDRAFT_78860"/>
<name>A0A1L9THM4_9EURO</name>
<keyword evidence="3" id="KW-0472">Membrane</keyword>
<proteinExistence type="inferred from homology"/>
<keyword evidence="6" id="KW-1185">Reference proteome</keyword>
<feature type="compositionally biased region" description="Basic and acidic residues" evidence="2">
    <location>
        <begin position="99"/>
        <end position="121"/>
    </location>
</feature>
<sequence length="844" mass="93796">MLSQLVTAAKGILFAEQNPNNSSNIAAPEPGNTATATNSKMVTTRRSAAHVAIPTEDAGLNGSLELNGKRKSDNTASETPEAKGNKRRKRSNIQVVEQEVTHDKEDAKEEAAPKKHFRFDSEEPVLPEPTETEEPIDAQQGDQDEEESSDDEAPETVDNSAQLSKIKSEARKQEKARQIEEQLKREKRRQLDEARKQQAKASSKRKETSAFQAAPGSGTSADDIVSESSETLQGSYTQDYRRPTLPALLPDDILNAVPEVRPPTPPPETQTLSQKKPTKLRFLEKKEKAPKDVRMGDVAIRVLDGGGSQKQPSTALPPKASKTGRNSKEAWLKQARSTGHVNGMRMASSGSKGFVRNRPSRTVTFNPLATVSTYHDSTSADPTFKPIASGSLPSSNTSTQQRSTGLSALNSKLRRRNSHGAPGTVASSYPTSKVGPQRTTKTAQKLKLLPDPITEEELDEETSPSDVYRQIARIKEPAARSLAARLGKADRDRLPRVSAYCTANSYRLDGVFKFLKSRSKTRGANPKLFDECVYSRFDYKHEEKQKYGTDSNNVDADNTYTVERAPRERRFSDSAVEVNDQREELIDLHDHNTHQQSSTEESVLDNAPDIDTTIDAPEVFLFDYGTVVIWGMSPAQESRFLSDISKFATSILSPDDLQVENFNFYYAREYQARIYNDFISLRDPRNYMIKLAISHALSQSVKTSLFEDLVSETISNTAPLPAQIAQTGSVNLSRQQINMQVGELFILRINIHLQGSVLDSPELMWAEPQLEPVYQAVRSYLEMDQRVTLLTERLDVIADLLAVLKDQLTHRHGEYLEWIVIVLIAAEILVAGINIVVDLYAGVE</sequence>
<evidence type="ECO:0000256" key="3">
    <source>
        <dbReference type="SAM" id="Phobius"/>
    </source>
</evidence>
<dbReference type="Proteomes" id="UP000184356">
    <property type="component" value="Unassembled WGS sequence"/>
</dbReference>
<feature type="compositionally biased region" description="Polar residues" evidence="2">
    <location>
        <begin position="226"/>
        <end position="238"/>
    </location>
</feature>
<evidence type="ECO:0000256" key="1">
    <source>
        <dbReference type="ARBA" id="ARBA00008306"/>
    </source>
</evidence>
<dbReference type="GO" id="GO:0030515">
    <property type="term" value="F:snoRNA binding"/>
    <property type="evidence" value="ECO:0007669"/>
    <property type="project" value="InterPro"/>
</dbReference>
<dbReference type="InterPro" id="IPR003734">
    <property type="entry name" value="DUF155"/>
</dbReference>
<dbReference type="PANTHER" id="PTHR16255:SF15">
    <property type="entry name" value="SPORULATION PROTEIN RMD1"/>
    <property type="match status" value="1"/>
</dbReference>
<dbReference type="PANTHER" id="PTHR16255">
    <property type="entry name" value="REQUIRED FOR MEIOTIC NUCLEAR DIVISION PROTEIN 1 HOMOLOG"/>
    <property type="match status" value="1"/>
</dbReference>
<dbReference type="RefSeq" id="XP_040702733.1">
    <property type="nucleotide sequence ID" value="XM_040850975.1"/>
</dbReference>
<dbReference type="OrthoDB" id="18302at2759"/>
<comment type="similarity">
    <text evidence="1">Belongs to the RMD1/sif2 family.</text>
</comment>
<feature type="region of interest" description="Disordered" evidence="2">
    <location>
        <begin position="18"/>
        <end position="328"/>
    </location>
</feature>
<feature type="domain" description="DUF155" evidence="4">
    <location>
        <begin position="619"/>
        <end position="790"/>
    </location>
</feature>
<dbReference type="AlphaFoldDB" id="A0A1L9THM4"/>
<gene>
    <name evidence="5" type="ORF">ASPSYDRAFT_78860</name>
</gene>
<dbReference type="STRING" id="1036612.A0A1L9THM4"/>
<evidence type="ECO:0000259" key="4">
    <source>
        <dbReference type="Pfam" id="PF02582"/>
    </source>
</evidence>
<feature type="compositionally biased region" description="Polar residues" evidence="2">
    <location>
        <begin position="32"/>
        <end position="46"/>
    </location>
</feature>
<feature type="region of interest" description="Disordered" evidence="2">
    <location>
        <begin position="373"/>
        <end position="443"/>
    </location>
</feature>
<feature type="transmembrane region" description="Helical" evidence="3">
    <location>
        <begin position="818"/>
        <end position="841"/>
    </location>
</feature>
<feature type="compositionally biased region" description="Acidic residues" evidence="2">
    <location>
        <begin position="122"/>
        <end position="155"/>
    </location>
</feature>
<dbReference type="InterPro" id="IPR051624">
    <property type="entry name" value="RMD1/Sad1-interacting"/>
</dbReference>
<dbReference type="EMBL" id="KV878586">
    <property type="protein sequence ID" value="OJJ58927.1"/>
    <property type="molecule type" value="Genomic_DNA"/>
</dbReference>
<dbReference type="Pfam" id="PF02582">
    <property type="entry name" value="DUF155"/>
    <property type="match status" value="1"/>
</dbReference>
<evidence type="ECO:0000313" key="6">
    <source>
        <dbReference type="Proteomes" id="UP000184356"/>
    </source>
</evidence>
<feature type="compositionally biased region" description="Basic and acidic residues" evidence="2">
    <location>
        <begin position="166"/>
        <end position="196"/>
    </location>
</feature>
<feature type="region of interest" description="Disordered" evidence="2">
    <location>
        <begin position="588"/>
        <end position="608"/>
    </location>
</feature>
<feature type="compositionally biased region" description="Basic and acidic residues" evidence="2">
    <location>
        <begin position="281"/>
        <end position="295"/>
    </location>
</feature>